<dbReference type="InterPro" id="IPR016162">
    <property type="entry name" value="Ald_DH_N"/>
</dbReference>
<dbReference type="RefSeq" id="WP_041049826.1">
    <property type="nucleotide sequence ID" value="NZ_JXAK01000044.1"/>
</dbReference>
<dbReference type="PANTHER" id="PTHR43353">
    <property type="entry name" value="SUCCINATE-SEMIALDEHYDE DEHYDROGENASE, MITOCHONDRIAL"/>
    <property type="match status" value="1"/>
</dbReference>
<dbReference type="InterPro" id="IPR016161">
    <property type="entry name" value="Ald_DH/histidinol_DH"/>
</dbReference>
<keyword evidence="6" id="KW-1185">Reference proteome</keyword>
<evidence type="ECO:0000313" key="5">
    <source>
        <dbReference type="EMBL" id="KIL39059.1"/>
    </source>
</evidence>
<dbReference type="InterPro" id="IPR016160">
    <property type="entry name" value="Ald_DH_CS_CYS"/>
</dbReference>
<evidence type="ECO:0000256" key="1">
    <source>
        <dbReference type="ARBA" id="ARBA00023002"/>
    </source>
</evidence>
<sequence length="482" mass="52438">MTTGWPDVSARYLIGGQWRKASDAATVHNPASTREIVGEVALCTKQDVAEAIDSAADAFASWSRSELADRANRMSAAARELQAVVEQNVPLFVRENGKVLVEAKKDLLRCVQIMAGGAEELLEWWHPEKLESGAQKVQIRKRPRGVTAVITPWNSPLILTFKRVVPAVLAGNTVIVKPATNCPLTVMTFLQIVAAHFPPGVINIVTGSGSMIGGMLCTDPRVRTIAFVGGTETGKEIMRLSAGTVKKLYMELGGNDPALVLDDAVLDADTVQRLRFGILRAAGQVCSAVKRVYVHESRYEELVDKLAKEFGRVVVGNGIQPDATMGPLNNKSQFDFVRSLVERAQQSGAQVIRAGRKLNPETWEDGYFMEPAIVTGADQGSEIVKEEQFGPVIPVIPFSDADEAVALANDTEFGLRASVWTADEARAAELADRLEAGAVFHNNHTIFQDLHLDFPGLKESGLSRETRHCALELFTDTYGFAN</sequence>
<dbReference type="InterPro" id="IPR015590">
    <property type="entry name" value="Aldehyde_DH_dom"/>
</dbReference>
<protein>
    <recommendedName>
        <fullName evidence="4">Aldehyde dehydrogenase domain-containing protein</fullName>
    </recommendedName>
</protein>
<organism evidence="5 6">
    <name type="scientific">Gordoniibacillus kamchatkensis</name>
    <dbReference type="NCBI Taxonomy" id="1590651"/>
    <lineage>
        <taxon>Bacteria</taxon>
        <taxon>Bacillati</taxon>
        <taxon>Bacillota</taxon>
        <taxon>Bacilli</taxon>
        <taxon>Bacillales</taxon>
        <taxon>Paenibacillaceae</taxon>
        <taxon>Gordoniibacillus</taxon>
    </lineage>
</organism>
<comment type="caution">
    <text evidence="5">The sequence shown here is derived from an EMBL/GenBank/DDBJ whole genome shotgun (WGS) entry which is preliminary data.</text>
</comment>
<feature type="active site" evidence="2">
    <location>
        <position position="251"/>
    </location>
</feature>
<dbReference type="SUPFAM" id="SSF53720">
    <property type="entry name" value="ALDH-like"/>
    <property type="match status" value="1"/>
</dbReference>
<evidence type="ECO:0000259" key="4">
    <source>
        <dbReference type="Pfam" id="PF00171"/>
    </source>
</evidence>
<evidence type="ECO:0000256" key="3">
    <source>
        <dbReference type="RuleBase" id="RU003345"/>
    </source>
</evidence>
<dbReference type="Gene3D" id="3.40.309.10">
    <property type="entry name" value="Aldehyde Dehydrogenase, Chain A, domain 2"/>
    <property type="match status" value="1"/>
</dbReference>
<dbReference type="InterPro" id="IPR016163">
    <property type="entry name" value="Ald_DH_C"/>
</dbReference>
<dbReference type="EMBL" id="JXAK01000044">
    <property type="protein sequence ID" value="KIL39059.1"/>
    <property type="molecule type" value="Genomic_DNA"/>
</dbReference>
<accession>A0ABR5ADD8</accession>
<dbReference type="Pfam" id="PF00171">
    <property type="entry name" value="Aldedh"/>
    <property type="match status" value="1"/>
</dbReference>
<dbReference type="InterPro" id="IPR029510">
    <property type="entry name" value="Ald_DH_CS_GLU"/>
</dbReference>
<reference evidence="5 6" key="1">
    <citation type="submission" date="2014-12" db="EMBL/GenBank/DDBJ databases">
        <title>Draft genome sequence of Paenibacillus kamchatkensis strain B-2647.</title>
        <authorList>
            <person name="Karlyshev A.V."/>
            <person name="Kudryashova E.B."/>
        </authorList>
    </citation>
    <scope>NUCLEOTIDE SEQUENCE [LARGE SCALE GENOMIC DNA]</scope>
    <source>
        <strain evidence="5 6">VKM B-2647</strain>
    </source>
</reference>
<feature type="domain" description="Aldehyde dehydrogenase" evidence="4">
    <location>
        <begin position="18"/>
        <end position="476"/>
    </location>
</feature>
<dbReference type="PROSITE" id="PS00687">
    <property type="entry name" value="ALDEHYDE_DEHYDR_GLU"/>
    <property type="match status" value="1"/>
</dbReference>
<gene>
    <name evidence="5" type="ORF">SD70_22265</name>
</gene>
<evidence type="ECO:0000313" key="6">
    <source>
        <dbReference type="Proteomes" id="UP000031967"/>
    </source>
</evidence>
<comment type="similarity">
    <text evidence="3">Belongs to the aldehyde dehydrogenase family.</text>
</comment>
<dbReference type="InterPro" id="IPR050740">
    <property type="entry name" value="Aldehyde_DH_Superfamily"/>
</dbReference>
<dbReference type="Proteomes" id="UP000031967">
    <property type="component" value="Unassembled WGS sequence"/>
</dbReference>
<evidence type="ECO:0000256" key="2">
    <source>
        <dbReference type="PROSITE-ProRule" id="PRU10007"/>
    </source>
</evidence>
<proteinExistence type="inferred from homology"/>
<dbReference type="Gene3D" id="3.40.605.10">
    <property type="entry name" value="Aldehyde Dehydrogenase, Chain A, domain 1"/>
    <property type="match status" value="1"/>
</dbReference>
<name>A0ABR5ADD8_9BACL</name>
<keyword evidence="1 3" id="KW-0560">Oxidoreductase</keyword>
<dbReference type="PANTHER" id="PTHR43353:SF5">
    <property type="entry name" value="SUCCINATE-SEMIALDEHYDE DEHYDROGENASE, MITOCHONDRIAL"/>
    <property type="match status" value="1"/>
</dbReference>
<dbReference type="PROSITE" id="PS00070">
    <property type="entry name" value="ALDEHYDE_DEHYDR_CYS"/>
    <property type="match status" value="1"/>
</dbReference>